<keyword evidence="4" id="KW-1185">Reference proteome</keyword>
<accession>A0AAV9JYX9</accession>
<name>A0AAV9JYX9_9PEZI</name>
<dbReference type="CDD" id="cd11395">
    <property type="entry name" value="bHLHzip_SREBP_like"/>
    <property type="match status" value="1"/>
</dbReference>
<dbReference type="PROSITE" id="PS50888">
    <property type="entry name" value="BHLH"/>
    <property type="match status" value="1"/>
</dbReference>
<dbReference type="GO" id="GO:0046983">
    <property type="term" value="F:protein dimerization activity"/>
    <property type="evidence" value="ECO:0007669"/>
    <property type="project" value="InterPro"/>
</dbReference>
<feature type="region of interest" description="Disordered" evidence="1">
    <location>
        <begin position="60"/>
        <end position="200"/>
    </location>
</feature>
<evidence type="ECO:0000256" key="1">
    <source>
        <dbReference type="SAM" id="MobiDB-lite"/>
    </source>
</evidence>
<feature type="domain" description="BHLH" evidence="2">
    <location>
        <begin position="198"/>
        <end position="261"/>
    </location>
</feature>
<reference evidence="3 4" key="1">
    <citation type="submission" date="2021-11" db="EMBL/GenBank/DDBJ databases">
        <title>Black yeast isolated from Biological Soil Crust.</title>
        <authorList>
            <person name="Kurbessoian T."/>
        </authorList>
    </citation>
    <scope>NUCLEOTIDE SEQUENCE [LARGE SCALE GENOMIC DNA]</scope>
    <source>
        <strain evidence="3 4">CCFEE 5522</strain>
    </source>
</reference>
<evidence type="ECO:0000259" key="2">
    <source>
        <dbReference type="PROSITE" id="PS50888"/>
    </source>
</evidence>
<dbReference type="SUPFAM" id="SSF47459">
    <property type="entry name" value="HLH, helix-loop-helix DNA-binding domain"/>
    <property type="match status" value="1"/>
</dbReference>
<dbReference type="InterPro" id="IPR036638">
    <property type="entry name" value="HLH_DNA-bd_sf"/>
</dbReference>
<proteinExistence type="predicted"/>
<dbReference type="AlphaFoldDB" id="A0AAV9JYX9"/>
<evidence type="ECO:0000313" key="4">
    <source>
        <dbReference type="Proteomes" id="UP001324427"/>
    </source>
</evidence>
<dbReference type="EMBL" id="JAVFHQ010000001">
    <property type="protein sequence ID" value="KAK4550575.1"/>
    <property type="molecule type" value="Genomic_DNA"/>
</dbReference>
<dbReference type="InterPro" id="IPR011598">
    <property type="entry name" value="bHLH_dom"/>
</dbReference>
<gene>
    <name evidence="3" type="ORF">LTR36_000154</name>
</gene>
<dbReference type="Gene3D" id="4.10.280.10">
    <property type="entry name" value="Helix-loop-helix DNA-binding domain"/>
    <property type="match status" value="1"/>
</dbReference>
<sequence length="297" mass="32686">MPDNAEHDWRYYNHMPMLTSQWGDQGPQMGGMQDVDLRMFQHETADPFDSYGRDSGPLISPGIGYSGDGQWHSDVDMGTPSATGFPLEVSEGYHAAAASDSVHLQPPRRDEHGMAGTSRPGSAQAGVSPRDAQDYDSQTTSADQRPPLGRRVTAPEPRNRRSTTSNLEPPTLKRGGTSEDGDDDFIPCDDAKNRGRKRQRIPHTAVERRYRENLNAHLDKLRQTVPALAARGMKGVEAMHEGAKPSKCEILNGAIEHIGLLDKENVALKGEVTMLRSRLEELEKWYGSNPRGSAFGA</sequence>
<dbReference type="SMART" id="SM00353">
    <property type="entry name" value="HLH"/>
    <property type="match status" value="1"/>
</dbReference>
<protein>
    <recommendedName>
        <fullName evidence="2">BHLH domain-containing protein</fullName>
    </recommendedName>
</protein>
<comment type="caution">
    <text evidence="3">The sequence shown here is derived from an EMBL/GenBank/DDBJ whole genome shotgun (WGS) entry which is preliminary data.</text>
</comment>
<dbReference type="Proteomes" id="UP001324427">
    <property type="component" value="Unassembled WGS sequence"/>
</dbReference>
<organism evidence="3 4">
    <name type="scientific">Oleoguttula mirabilis</name>
    <dbReference type="NCBI Taxonomy" id="1507867"/>
    <lineage>
        <taxon>Eukaryota</taxon>
        <taxon>Fungi</taxon>
        <taxon>Dikarya</taxon>
        <taxon>Ascomycota</taxon>
        <taxon>Pezizomycotina</taxon>
        <taxon>Dothideomycetes</taxon>
        <taxon>Dothideomycetidae</taxon>
        <taxon>Mycosphaerellales</taxon>
        <taxon>Teratosphaeriaceae</taxon>
        <taxon>Oleoguttula</taxon>
    </lineage>
</organism>
<dbReference type="Pfam" id="PF00010">
    <property type="entry name" value="HLH"/>
    <property type="match status" value="1"/>
</dbReference>
<dbReference type="PANTHER" id="PTHR47336">
    <property type="entry name" value="TRANSCRIPTION FACTOR HMS1-RELATED"/>
    <property type="match status" value="1"/>
</dbReference>
<evidence type="ECO:0000313" key="3">
    <source>
        <dbReference type="EMBL" id="KAK4550575.1"/>
    </source>
</evidence>
<dbReference type="InterPro" id="IPR052099">
    <property type="entry name" value="Regulatory_TF_Diverse"/>
</dbReference>
<dbReference type="PANTHER" id="PTHR47336:SF2">
    <property type="entry name" value="TRANSCRIPTION FACTOR HMS1-RELATED"/>
    <property type="match status" value="1"/>
</dbReference>